<organism evidence="2 3">
    <name type="scientific">Cryobacterium zongtaii</name>
    <dbReference type="NCBI Taxonomy" id="1259217"/>
    <lineage>
        <taxon>Bacteria</taxon>
        <taxon>Bacillati</taxon>
        <taxon>Actinomycetota</taxon>
        <taxon>Actinomycetes</taxon>
        <taxon>Micrococcales</taxon>
        <taxon>Microbacteriaceae</taxon>
        <taxon>Cryobacterium</taxon>
    </lineage>
</organism>
<evidence type="ECO:0000313" key="3">
    <source>
        <dbReference type="Proteomes" id="UP000237340"/>
    </source>
</evidence>
<comment type="caution">
    <text evidence="2">The sequence shown here is derived from an EMBL/GenBank/DDBJ whole genome shotgun (WGS) entry which is preliminary data.</text>
</comment>
<keyword evidence="3" id="KW-1185">Reference proteome</keyword>
<dbReference type="InterPro" id="IPR007569">
    <property type="entry name" value="DUF559"/>
</dbReference>
<evidence type="ECO:0000259" key="1">
    <source>
        <dbReference type="Pfam" id="PF04480"/>
    </source>
</evidence>
<dbReference type="AlphaFoldDB" id="A0A2S3ZDR9"/>
<proteinExistence type="predicted"/>
<evidence type="ECO:0000313" key="2">
    <source>
        <dbReference type="EMBL" id="POH64342.1"/>
    </source>
</evidence>
<dbReference type="Proteomes" id="UP000237340">
    <property type="component" value="Unassembled WGS sequence"/>
</dbReference>
<dbReference type="EMBL" id="PPXD01000020">
    <property type="protein sequence ID" value="POH64342.1"/>
    <property type="molecule type" value="Genomic_DNA"/>
</dbReference>
<feature type="domain" description="DUF559" evidence="1">
    <location>
        <begin position="189"/>
        <end position="269"/>
    </location>
</feature>
<keyword evidence="2" id="KW-0378">Hydrolase</keyword>
<sequence length="282" mass="30996">MDLGIWLARHHGVAHSAQALRAGFTRYSIRQSIAGGECERIRRDWLALPTAPADLRAAAALGGRVACLSVARQLELWHLSDGMNHVSMPRNTAVPASETLRVHWSIGPVPVARFALVEPIENALVHIAECQPFENALVVWDSALNKKLVTQASLARLHLRSAAARAVREVASGLADSALETLPVSRLAAIGIRVSQQVMLAGHRVDGLIGQRLVLQSDGFSFHSSAEQRRADIAHDRRLALLGFTVLRYDYRQILFDWPRVEAEILHAMAQGLHLAPTQVRK</sequence>
<protein>
    <submittedName>
        <fullName evidence="2">DNA helicase</fullName>
    </submittedName>
</protein>
<reference evidence="2 3" key="1">
    <citation type="submission" date="2018-01" db="EMBL/GenBank/DDBJ databases">
        <title>Cryobacterium sp. nov., from glaciers in China.</title>
        <authorList>
            <person name="Liu Q."/>
            <person name="Xin Y.-H."/>
        </authorList>
    </citation>
    <scope>NUCLEOTIDE SEQUENCE [LARGE SCALE GENOMIC DNA]</scope>
    <source>
        <strain evidence="2 3">TMN-42</strain>
    </source>
</reference>
<keyword evidence="2" id="KW-0067">ATP-binding</keyword>
<dbReference type="Pfam" id="PF04480">
    <property type="entry name" value="DUF559"/>
    <property type="match status" value="1"/>
</dbReference>
<dbReference type="RefSeq" id="WP_103461058.1">
    <property type="nucleotide sequence ID" value="NZ_PPXD01000020.1"/>
</dbReference>
<keyword evidence="2" id="KW-0547">Nucleotide-binding</keyword>
<gene>
    <name evidence="2" type="ORF">C3B61_12870</name>
</gene>
<name>A0A2S3ZDR9_9MICO</name>
<dbReference type="Gene3D" id="3.40.960.10">
    <property type="entry name" value="VSR Endonuclease"/>
    <property type="match status" value="1"/>
</dbReference>
<dbReference type="GO" id="GO:0004386">
    <property type="term" value="F:helicase activity"/>
    <property type="evidence" value="ECO:0007669"/>
    <property type="project" value="UniProtKB-KW"/>
</dbReference>
<accession>A0A2S3ZDR9</accession>
<keyword evidence="2" id="KW-0347">Helicase</keyword>